<evidence type="ECO:0000259" key="1">
    <source>
        <dbReference type="Pfam" id="PF07969"/>
    </source>
</evidence>
<organism evidence="2 3">
    <name type="scientific">Kineococcus radiotolerans (strain ATCC BAA-149 / DSM 14245 / SRS30216)</name>
    <dbReference type="NCBI Taxonomy" id="266940"/>
    <lineage>
        <taxon>Bacteria</taxon>
        <taxon>Bacillati</taxon>
        <taxon>Actinomycetota</taxon>
        <taxon>Actinomycetes</taxon>
        <taxon>Kineosporiales</taxon>
        <taxon>Kineosporiaceae</taxon>
        <taxon>Kineococcus</taxon>
    </lineage>
</organism>
<dbReference type="Gene3D" id="2.30.40.10">
    <property type="entry name" value="Urease, subunit C, domain 1"/>
    <property type="match status" value="1"/>
</dbReference>
<accession>A6WDJ9</accession>
<dbReference type="EMBL" id="CP000750">
    <property type="protein sequence ID" value="ABS04888.1"/>
    <property type="molecule type" value="Genomic_DNA"/>
</dbReference>
<dbReference type="HOGENOM" id="CLU_009942_3_0_11"/>
<dbReference type="Gene3D" id="3.20.20.140">
    <property type="entry name" value="Metal-dependent hydrolases"/>
    <property type="match status" value="1"/>
</dbReference>
<dbReference type="Gene3D" id="3.10.310.70">
    <property type="match status" value="1"/>
</dbReference>
<dbReference type="SUPFAM" id="SSF51338">
    <property type="entry name" value="Composite domain of metallo-dependent hydrolases"/>
    <property type="match status" value="1"/>
</dbReference>
<dbReference type="eggNOG" id="COG1574">
    <property type="taxonomic scope" value="Bacteria"/>
</dbReference>
<keyword evidence="3" id="KW-1185">Reference proteome</keyword>
<dbReference type="InterPro" id="IPR032466">
    <property type="entry name" value="Metal_Hydrolase"/>
</dbReference>
<feature type="domain" description="Amidohydrolase 3" evidence="1">
    <location>
        <begin position="50"/>
        <end position="486"/>
    </location>
</feature>
<dbReference type="PANTHER" id="PTHR22642">
    <property type="entry name" value="IMIDAZOLONEPROPIONASE"/>
    <property type="match status" value="1"/>
</dbReference>
<proteinExistence type="predicted"/>
<name>A6WDJ9_KINRD</name>
<gene>
    <name evidence="2" type="ordered locus">Krad_3425</name>
</gene>
<dbReference type="GO" id="GO:0016810">
    <property type="term" value="F:hydrolase activity, acting on carbon-nitrogen (but not peptide) bonds"/>
    <property type="evidence" value="ECO:0007669"/>
    <property type="project" value="InterPro"/>
</dbReference>
<reference evidence="3" key="1">
    <citation type="journal article" date="2008" name="PLoS ONE">
        <title>Survival in nuclear waste, extreme resistance, and potential applications gleaned from the genome sequence of Kineococcus radiotolerans SRS30216.</title>
        <authorList>
            <person name="Bagwell C.E."/>
            <person name="Bhat S."/>
            <person name="Hawkins G.M."/>
            <person name="Smith B.W."/>
            <person name="Biswas T."/>
            <person name="Hoover T.R."/>
            <person name="Saunders E."/>
            <person name="Han C.S."/>
            <person name="Tsodikov O.V."/>
            <person name="Shimkets L.J."/>
        </authorList>
    </citation>
    <scope>NUCLEOTIDE SEQUENCE [LARGE SCALE GENOMIC DNA]</scope>
    <source>
        <strain evidence="3">ATCC BAA-149 / DSM 14245 / SRS30216</strain>
    </source>
</reference>
<dbReference type="Pfam" id="PF07969">
    <property type="entry name" value="Amidohydro_3"/>
    <property type="match status" value="1"/>
</dbReference>
<dbReference type="AlphaFoldDB" id="A6WDJ9"/>
<evidence type="ECO:0000313" key="3">
    <source>
        <dbReference type="Proteomes" id="UP000001116"/>
    </source>
</evidence>
<dbReference type="STRING" id="266940.Krad_3425"/>
<dbReference type="SUPFAM" id="SSF51556">
    <property type="entry name" value="Metallo-dependent hydrolases"/>
    <property type="match status" value="1"/>
</dbReference>
<dbReference type="OrthoDB" id="3173428at2"/>
<dbReference type="RefSeq" id="WP_012086852.1">
    <property type="nucleotide sequence ID" value="NC_009664.2"/>
</dbReference>
<dbReference type="InterPro" id="IPR013108">
    <property type="entry name" value="Amidohydro_3"/>
</dbReference>
<dbReference type="InterPro" id="IPR011059">
    <property type="entry name" value="Metal-dep_hydrolase_composite"/>
</dbReference>
<evidence type="ECO:0000313" key="2">
    <source>
        <dbReference type="EMBL" id="ABS04888.1"/>
    </source>
</evidence>
<dbReference type="PANTHER" id="PTHR22642:SF2">
    <property type="entry name" value="PROTEIN LONG AFTER FAR-RED 3"/>
    <property type="match status" value="1"/>
</dbReference>
<dbReference type="Proteomes" id="UP000001116">
    <property type="component" value="Chromosome"/>
</dbReference>
<protein>
    <submittedName>
        <fullName evidence="2">Amidohydrolase 3</fullName>
    </submittedName>
</protein>
<sequence length="491" mass="51257">MDGPTEALLLHRVRRAGRVCDVLLAGGRVVAVGDDLRAAATGLDPLGAVEVVDAGGAVLLPGLVDSHVHLTQWAAARRRVDVLAATSAAEAADLLARHAGPGTDLVLGHGYRDALWSGPAHRDVLDVRFPDRPVVVVSADLHAVWVNSPAAARFGVADPTGVLREGPAMELIAAAGDVGEATLDRWVAEATTVAAARGVTGVVDLEFAPIGTWSHRARPDVRIAAGVWPQWLEEAVAAGLRTGDAVPGAPDRVRVGPVKFVVDGSLGTRTAFCHDEYPSGGHGVLRIPLAELEPGLRRATSHGLTAAVHAIGDDAVRVALDGFEATGARGSVEHAQQVHPEDLPRFARLGVLASVQPRHAVDDRDAVARHWPRGAERAYPYAALRAAGAELRLGSDAPVAPLDPWDALASAVHRSLDEREPWRPDQHLPLDVALAAGCGGRRGVHVGDVADLTLVAVDPARAFADGGADALRRTEVLATVLGGEFTHRAGV</sequence>
<dbReference type="KEGG" id="kra:Krad_3425"/>